<dbReference type="InterPro" id="IPR055414">
    <property type="entry name" value="LRR_R13L4/SHOC2-like"/>
</dbReference>
<reference evidence="5 6" key="1">
    <citation type="journal article" date="2017" name="Curr. Biol.">
        <title>Genome architecture and evolution of a unichromosomal asexual nematode.</title>
        <authorList>
            <person name="Fradin H."/>
            <person name="Zegar C."/>
            <person name="Gutwein M."/>
            <person name="Lucas J."/>
            <person name="Kovtun M."/>
            <person name="Corcoran D."/>
            <person name="Baugh L.R."/>
            <person name="Kiontke K."/>
            <person name="Gunsalus K."/>
            <person name="Fitch D.H."/>
            <person name="Piano F."/>
        </authorList>
    </citation>
    <scope>NUCLEOTIDE SEQUENCE [LARGE SCALE GENOMIC DNA]</scope>
    <source>
        <strain evidence="5">PF1309</strain>
    </source>
</reference>
<evidence type="ECO:0000256" key="3">
    <source>
        <dbReference type="SAM" id="MobiDB-lite"/>
    </source>
</evidence>
<dbReference type="PROSITE" id="PS51450">
    <property type="entry name" value="LRR"/>
    <property type="match status" value="2"/>
</dbReference>
<keyword evidence="6" id="KW-1185">Reference proteome</keyword>
<dbReference type="InterPro" id="IPR001611">
    <property type="entry name" value="Leu-rich_rpt"/>
</dbReference>
<evidence type="ECO:0000256" key="1">
    <source>
        <dbReference type="ARBA" id="ARBA00022614"/>
    </source>
</evidence>
<dbReference type="SUPFAM" id="SSF52058">
    <property type="entry name" value="L domain-like"/>
    <property type="match status" value="1"/>
</dbReference>
<protein>
    <recommendedName>
        <fullName evidence="4">Disease resistance R13L4/SHOC-2-like LRR domain-containing protein</fullName>
    </recommendedName>
</protein>
<dbReference type="InterPro" id="IPR003591">
    <property type="entry name" value="Leu-rich_rpt_typical-subtyp"/>
</dbReference>
<dbReference type="EMBL" id="LIAE01006519">
    <property type="protein sequence ID" value="PAV88417.1"/>
    <property type="molecule type" value="Genomic_DNA"/>
</dbReference>
<dbReference type="STRING" id="2018661.A0A2A2LR38"/>
<feature type="domain" description="Disease resistance R13L4/SHOC-2-like LRR" evidence="4">
    <location>
        <begin position="80"/>
        <end position="160"/>
    </location>
</feature>
<gene>
    <name evidence="5" type="ORF">WR25_05998</name>
</gene>
<dbReference type="PANTHER" id="PTHR48051">
    <property type="match status" value="1"/>
</dbReference>
<dbReference type="AlphaFoldDB" id="A0A2A2LR38"/>
<dbReference type="InterPro" id="IPR050216">
    <property type="entry name" value="LRR_domain-containing"/>
</dbReference>
<feature type="compositionally biased region" description="Low complexity" evidence="3">
    <location>
        <begin position="1"/>
        <end position="13"/>
    </location>
</feature>
<feature type="region of interest" description="Disordered" evidence="3">
    <location>
        <begin position="1"/>
        <end position="35"/>
    </location>
</feature>
<dbReference type="Gene3D" id="3.80.10.10">
    <property type="entry name" value="Ribonuclease Inhibitor"/>
    <property type="match status" value="1"/>
</dbReference>
<dbReference type="InterPro" id="IPR032675">
    <property type="entry name" value="LRR_dom_sf"/>
</dbReference>
<evidence type="ECO:0000256" key="2">
    <source>
        <dbReference type="ARBA" id="ARBA00022737"/>
    </source>
</evidence>
<keyword evidence="1" id="KW-0433">Leucine-rich repeat</keyword>
<dbReference type="Proteomes" id="UP000218231">
    <property type="component" value="Unassembled WGS sequence"/>
</dbReference>
<evidence type="ECO:0000259" key="4">
    <source>
        <dbReference type="Pfam" id="PF23598"/>
    </source>
</evidence>
<comment type="caution">
    <text evidence="5">The sequence shown here is derived from an EMBL/GenBank/DDBJ whole genome shotgun (WGS) entry which is preliminary data.</text>
</comment>
<name>A0A2A2LR38_9BILA</name>
<dbReference type="PANTHER" id="PTHR48051:SF1">
    <property type="entry name" value="RAS SUPPRESSOR PROTEIN 1"/>
    <property type="match status" value="1"/>
</dbReference>
<dbReference type="SMART" id="SM00369">
    <property type="entry name" value="LRR_TYP"/>
    <property type="match status" value="3"/>
</dbReference>
<keyword evidence="2" id="KW-0677">Repeat</keyword>
<dbReference type="OrthoDB" id="1728874at2759"/>
<evidence type="ECO:0000313" key="6">
    <source>
        <dbReference type="Proteomes" id="UP000218231"/>
    </source>
</evidence>
<accession>A0A2A2LR38</accession>
<evidence type="ECO:0000313" key="5">
    <source>
        <dbReference type="EMBL" id="PAV88417.1"/>
    </source>
</evidence>
<dbReference type="Pfam" id="PF23598">
    <property type="entry name" value="LRR_14"/>
    <property type="match status" value="1"/>
</dbReference>
<dbReference type="GO" id="GO:0005737">
    <property type="term" value="C:cytoplasm"/>
    <property type="evidence" value="ECO:0007669"/>
    <property type="project" value="TreeGrafter"/>
</dbReference>
<proteinExistence type="predicted"/>
<organism evidence="5 6">
    <name type="scientific">Diploscapter pachys</name>
    <dbReference type="NCBI Taxonomy" id="2018661"/>
    <lineage>
        <taxon>Eukaryota</taxon>
        <taxon>Metazoa</taxon>
        <taxon>Ecdysozoa</taxon>
        <taxon>Nematoda</taxon>
        <taxon>Chromadorea</taxon>
        <taxon>Rhabditida</taxon>
        <taxon>Rhabditina</taxon>
        <taxon>Rhabditomorpha</taxon>
        <taxon>Rhabditoidea</taxon>
        <taxon>Rhabditidae</taxon>
        <taxon>Diploscapter</taxon>
    </lineage>
</organism>
<feature type="compositionally biased region" description="Basic and acidic residues" evidence="3">
    <location>
        <begin position="25"/>
        <end position="35"/>
    </location>
</feature>
<sequence>MGNDTSKSSSSGNKLGGLKIGKKSPAHDVQKHLENSRKSRILQLKASNLKNFPEEACQLADILRNIDLSQNKIRILPTAISSFCELRQLHLSGNQLTEIPDEIGSLRKLEVLNLSGNSHISKLPDSLVACNQLKTISLASNAFVEFPSVLCNMLSIEMVDLSQNRIEQLPDEISEIKAQELNLNQNQLNNLNASSLSRNKHLKILRVEENCLAKTEFTQQLLEESTISIIAFRGNLFQDSEFQHLPGYESYQERFTATRRKM</sequence>